<dbReference type="Proteomes" id="UP000194236">
    <property type="component" value="Unassembled WGS sequence"/>
</dbReference>
<evidence type="ECO:0000256" key="2">
    <source>
        <dbReference type="ARBA" id="ARBA00023134"/>
    </source>
</evidence>
<dbReference type="PANTHER" id="PTHR11089">
    <property type="entry name" value="GTP-BINDING PROTEIN-RELATED"/>
    <property type="match status" value="1"/>
</dbReference>
<name>A0A1Y3AS69_EURMA</name>
<sequence length="152" mass="17444">MLPVQAILNRVNPKDLIQIYGLTEFNTVQEFLTLIAKRFGKINKGGRLNLEASAKKVLHDWNCGKLKYYTIPPEKLTSTIDVKLVNEIAKEFDLNDMVTYEQMMDENLEQFNIPIEDSFAIKTIVTEIQTNEDDVCMEQQQQTNDPSVNQSS</sequence>
<dbReference type="GO" id="GO:0005525">
    <property type="term" value="F:GTP binding"/>
    <property type="evidence" value="ECO:0007669"/>
    <property type="project" value="UniProtKB-KW"/>
</dbReference>
<comment type="caution">
    <text evidence="3">The sequence shown here is derived from an EMBL/GenBank/DDBJ whole genome shotgun (WGS) entry which is preliminary data.</text>
</comment>
<keyword evidence="1" id="KW-0547">Nucleotide-binding</keyword>
<dbReference type="AlphaFoldDB" id="A0A1Y3AS69"/>
<dbReference type="InterPro" id="IPR050755">
    <property type="entry name" value="TRAFAC_YlqF/YawG_RiboMat"/>
</dbReference>
<organism evidence="3 4">
    <name type="scientific">Euroglyphus maynei</name>
    <name type="common">Mayne's house dust mite</name>
    <dbReference type="NCBI Taxonomy" id="6958"/>
    <lineage>
        <taxon>Eukaryota</taxon>
        <taxon>Metazoa</taxon>
        <taxon>Ecdysozoa</taxon>
        <taxon>Arthropoda</taxon>
        <taxon>Chelicerata</taxon>
        <taxon>Arachnida</taxon>
        <taxon>Acari</taxon>
        <taxon>Acariformes</taxon>
        <taxon>Sarcoptiformes</taxon>
        <taxon>Astigmata</taxon>
        <taxon>Psoroptidia</taxon>
        <taxon>Analgoidea</taxon>
        <taxon>Pyroglyphidae</taxon>
        <taxon>Pyroglyphinae</taxon>
        <taxon>Euroglyphus</taxon>
    </lineage>
</organism>
<keyword evidence="4" id="KW-1185">Reference proteome</keyword>
<evidence type="ECO:0000313" key="4">
    <source>
        <dbReference type="Proteomes" id="UP000194236"/>
    </source>
</evidence>
<evidence type="ECO:0000256" key="1">
    <source>
        <dbReference type="ARBA" id="ARBA00022741"/>
    </source>
</evidence>
<protein>
    <submittedName>
        <fullName evidence="3">Uncharacterized protein</fullName>
    </submittedName>
</protein>
<dbReference type="InterPro" id="IPR023179">
    <property type="entry name" value="GTP-bd_ortho_bundle_sf"/>
</dbReference>
<dbReference type="PANTHER" id="PTHR11089:SF30">
    <property type="entry name" value="GUANINE NUCLEOTIDE-BINDING PROTEIN-LIKE 3 HOMOLOG"/>
    <property type="match status" value="1"/>
</dbReference>
<dbReference type="EMBL" id="MUJZ01064445">
    <property type="protein sequence ID" value="OTF70694.1"/>
    <property type="molecule type" value="Genomic_DNA"/>
</dbReference>
<gene>
    <name evidence="3" type="ORF">BLA29_012703</name>
</gene>
<keyword evidence="2" id="KW-0342">GTP-binding</keyword>
<accession>A0A1Y3AS69</accession>
<dbReference type="OrthoDB" id="444945at2759"/>
<evidence type="ECO:0000313" key="3">
    <source>
        <dbReference type="EMBL" id="OTF70694.1"/>
    </source>
</evidence>
<feature type="non-terminal residue" evidence="3">
    <location>
        <position position="152"/>
    </location>
</feature>
<reference evidence="3 4" key="1">
    <citation type="submission" date="2017-03" db="EMBL/GenBank/DDBJ databases">
        <title>Genome Survey of Euroglyphus maynei.</title>
        <authorList>
            <person name="Arlian L.G."/>
            <person name="Morgan M.S."/>
            <person name="Rider S.D."/>
        </authorList>
    </citation>
    <scope>NUCLEOTIDE SEQUENCE [LARGE SCALE GENOMIC DNA]</scope>
    <source>
        <strain evidence="3">Arlian Lab</strain>
        <tissue evidence="3">Whole body</tissue>
    </source>
</reference>
<dbReference type="Gene3D" id="1.10.1580.10">
    <property type="match status" value="1"/>
</dbReference>
<proteinExistence type="predicted"/>